<organism evidence="2 3">
    <name type="scientific">Paraburkholderia edwinii</name>
    <dbReference type="NCBI Taxonomy" id="2861782"/>
    <lineage>
        <taxon>Bacteria</taxon>
        <taxon>Pseudomonadati</taxon>
        <taxon>Pseudomonadota</taxon>
        <taxon>Betaproteobacteria</taxon>
        <taxon>Burkholderiales</taxon>
        <taxon>Burkholderiaceae</taxon>
        <taxon>Paraburkholderia</taxon>
    </lineage>
</organism>
<dbReference type="SUPFAM" id="SSF53756">
    <property type="entry name" value="UDP-Glycosyltransferase/glycogen phosphorylase"/>
    <property type="match status" value="1"/>
</dbReference>
<name>A0ABX8UR18_9BURK</name>
<dbReference type="InterPro" id="IPR028098">
    <property type="entry name" value="Glyco_trans_4-like_N"/>
</dbReference>
<dbReference type="CDD" id="cd03801">
    <property type="entry name" value="GT4_PimA-like"/>
    <property type="match status" value="1"/>
</dbReference>
<protein>
    <submittedName>
        <fullName evidence="2">Glycosyltransferase family 4 protein</fullName>
    </submittedName>
</protein>
<keyword evidence="3" id="KW-1185">Reference proteome</keyword>
<dbReference type="Pfam" id="PF13692">
    <property type="entry name" value="Glyco_trans_1_4"/>
    <property type="match status" value="1"/>
</dbReference>
<dbReference type="PANTHER" id="PTHR12526:SF630">
    <property type="entry name" value="GLYCOSYLTRANSFERASE"/>
    <property type="match status" value="1"/>
</dbReference>
<evidence type="ECO:0000313" key="3">
    <source>
        <dbReference type="Proteomes" id="UP000826462"/>
    </source>
</evidence>
<reference evidence="2 3" key="1">
    <citation type="submission" date="2021-07" db="EMBL/GenBank/DDBJ databases">
        <title>Paraburkholderia edwinii protects Aspergillus sp. from phenazines by acting as a toxin sponge.</title>
        <authorList>
            <person name="Dahlstrom K.M."/>
            <person name="Newman D.K."/>
        </authorList>
    </citation>
    <scope>NUCLEOTIDE SEQUENCE [LARGE SCALE GENOMIC DNA]</scope>
    <source>
        <strain evidence="2 3">Pe01</strain>
    </source>
</reference>
<feature type="domain" description="Glycosyltransferase subfamily 4-like N-terminal" evidence="1">
    <location>
        <begin position="41"/>
        <end position="205"/>
    </location>
</feature>
<evidence type="ECO:0000259" key="1">
    <source>
        <dbReference type="Pfam" id="PF13439"/>
    </source>
</evidence>
<dbReference type="Proteomes" id="UP000826462">
    <property type="component" value="Chromosome 2"/>
</dbReference>
<dbReference type="RefSeq" id="WP_219800887.1">
    <property type="nucleotide sequence ID" value="NZ_CP080096.1"/>
</dbReference>
<gene>
    <name evidence="2" type="ORF">KZJ38_31065</name>
</gene>
<evidence type="ECO:0000313" key="2">
    <source>
        <dbReference type="EMBL" id="QYD71458.1"/>
    </source>
</evidence>
<proteinExistence type="predicted"/>
<dbReference type="EMBL" id="CP080096">
    <property type="protein sequence ID" value="QYD71458.1"/>
    <property type="molecule type" value="Genomic_DNA"/>
</dbReference>
<dbReference type="Pfam" id="PF13439">
    <property type="entry name" value="Glyco_transf_4"/>
    <property type="match status" value="1"/>
</dbReference>
<accession>A0ABX8UR18</accession>
<dbReference type="PANTHER" id="PTHR12526">
    <property type="entry name" value="GLYCOSYLTRANSFERASE"/>
    <property type="match status" value="1"/>
</dbReference>
<sequence length="406" mass="44411">MQLDEQSGSRYVRPDTRGVGPIGDAQQRPLRVALVVEAAGGGVAVHLVDLIDGLAANGVEVHLIAPRGPRFDATILNADVLARCATVTRVPMQRSVSWRDMVALVHVFRALTRIKPDIVHAHSSKAGVLARLCFGAWKQVYTPHAVYTLNPYLARNARRFYGAIESQLGRTFSDRVIAVSADEAEHLRHELRIPSERISTIYNGVPEYARLPRAAARDALGLRADAFVVGVVGRLEFQKGIDRLVSLAERFSTESAGRLQFALIGGGDIRKAAGVEANRLPSALRYVGRVVDARRYFSAFDAFALPSRYEGFPYVYLEAMAARLPIVTTRVAGAETLVAGEGIGFVVANDDDMLEFEAALTMLLDDPRVCSRMAANCARAVERYSAQRMIAQTLNVYHAITAEPVR</sequence>
<dbReference type="Gene3D" id="3.40.50.2000">
    <property type="entry name" value="Glycogen Phosphorylase B"/>
    <property type="match status" value="2"/>
</dbReference>